<accession>A0A6A5U6C8</accession>
<protein>
    <submittedName>
        <fullName evidence="1">Uncharacterized protein</fullName>
    </submittedName>
</protein>
<name>A0A6A5U6C8_9PLEO</name>
<dbReference type="EMBL" id="ML976991">
    <property type="protein sequence ID" value="KAF1956667.1"/>
    <property type="molecule type" value="Genomic_DNA"/>
</dbReference>
<evidence type="ECO:0000313" key="2">
    <source>
        <dbReference type="Proteomes" id="UP000800035"/>
    </source>
</evidence>
<sequence length="189" mass="21969">MPPLRRCEEFDPVLQAGSKQISQPPQWRGSLLSLLVERLTILNMTDDRCAKLASWTPAESFGLPHLKNLNKLSVLYEVIVRSFTSERYLYPKDTMPSGLQHLILYVPTLSMLVLPHWLHYFLSDPQHFAAFKTIKLYVSSPFEDPSIETFFLPAADYDNKVLSNYVQRGWQSEIEELRIRRQSELTNRV</sequence>
<keyword evidence="2" id="KW-1185">Reference proteome</keyword>
<gene>
    <name evidence="1" type="ORF">CC80DRAFT_548162</name>
</gene>
<dbReference type="Proteomes" id="UP000800035">
    <property type="component" value="Unassembled WGS sequence"/>
</dbReference>
<proteinExistence type="predicted"/>
<organism evidence="1 2">
    <name type="scientific">Byssothecium circinans</name>
    <dbReference type="NCBI Taxonomy" id="147558"/>
    <lineage>
        <taxon>Eukaryota</taxon>
        <taxon>Fungi</taxon>
        <taxon>Dikarya</taxon>
        <taxon>Ascomycota</taxon>
        <taxon>Pezizomycotina</taxon>
        <taxon>Dothideomycetes</taxon>
        <taxon>Pleosporomycetidae</taxon>
        <taxon>Pleosporales</taxon>
        <taxon>Massarineae</taxon>
        <taxon>Massarinaceae</taxon>
        <taxon>Byssothecium</taxon>
    </lineage>
</organism>
<evidence type="ECO:0000313" key="1">
    <source>
        <dbReference type="EMBL" id="KAF1956667.1"/>
    </source>
</evidence>
<reference evidence="1" key="1">
    <citation type="journal article" date="2020" name="Stud. Mycol.">
        <title>101 Dothideomycetes genomes: a test case for predicting lifestyles and emergence of pathogens.</title>
        <authorList>
            <person name="Haridas S."/>
            <person name="Albert R."/>
            <person name="Binder M."/>
            <person name="Bloem J."/>
            <person name="Labutti K."/>
            <person name="Salamov A."/>
            <person name="Andreopoulos B."/>
            <person name="Baker S."/>
            <person name="Barry K."/>
            <person name="Bills G."/>
            <person name="Bluhm B."/>
            <person name="Cannon C."/>
            <person name="Castanera R."/>
            <person name="Culley D."/>
            <person name="Daum C."/>
            <person name="Ezra D."/>
            <person name="Gonzalez J."/>
            <person name="Henrissat B."/>
            <person name="Kuo A."/>
            <person name="Liang C."/>
            <person name="Lipzen A."/>
            <person name="Lutzoni F."/>
            <person name="Magnuson J."/>
            <person name="Mondo S."/>
            <person name="Nolan M."/>
            <person name="Ohm R."/>
            <person name="Pangilinan J."/>
            <person name="Park H.-J."/>
            <person name="Ramirez L."/>
            <person name="Alfaro M."/>
            <person name="Sun H."/>
            <person name="Tritt A."/>
            <person name="Yoshinaga Y."/>
            <person name="Zwiers L.-H."/>
            <person name="Turgeon B."/>
            <person name="Goodwin S."/>
            <person name="Spatafora J."/>
            <person name="Crous P."/>
            <person name="Grigoriev I."/>
        </authorList>
    </citation>
    <scope>NUCLEOTIDE SEQUENCE</scope>
    <source>
        <strain evidence="1">CBS 675.92</strain>
    </source>
</reference>
<dbReference type="AlphaFoldDB" id="A0A6A5U6C8"/>